<dbReference type="Proteomes" id="UP000334380">
    <property type="component" value="Unassembled WGS sequence"/>
</dbReference>
<organism evidence="1 2">
    <name type="scientific">Pandoraea terrigena</name>
    <dbReference type="NCBI Taxonomy" id="2508292"/>
    <lineage>
        <taxon>Bacteria</taxon>
        <taxon>Pseudomonadati</taxon>
        <taxon>Pseudomonadota</taxon>
        <taxon>Betaproteobacteria</taxon>
        <taxon>Burkholderiales</taxon>
        <taxon>Burkholderiaceae</taxon>
        <taxon>Pandoraea</taxon>
    </lineage>
</organism>
<accession>A0A5E4YFI3</accession>
<dbReference type="EMBL" id="CABPRU010000015">
    <property type="protein sequence ID" value="VVE46863.1"/>
    <property type="molecule type" value="Genomic_DNA"/>
</dbReference>
<protein>
    <submittedName>
        <fullName evidence="1">Uncharacterized protein</fullName>
    </submittedName>
</protein>
<sequence length="53" mass="5870">MISYSGGVLCLITGRRIGRRIVLRHFLMIALQYHDGVLANCALRQLDGLAGAW</sequence>
<proteinExistence type="predicted"/>
<gene>
    <name evidence="1" type="ORF">PTE31013_04485</name>
</gene>
<dbReference type="AlphaFoldDB" id="A0A5E4YFI3"/>
<name>A0A5E4YFI3_9BURK</name>
<dbReference type="RefSeq" id="WP_174978679.1">
    <property type="nucleotide sequence ID" value="NZ_CABPRU010000015.1"/>
</dbReference>
<evidence type="ECO:0000313" key="1">
    <source>
        <dbReference type="EMBL" id="VVE46863.1"/>
    </source>
</evidence>
<reference evidence="1 2" key="1">
    <citation type="submission" date="2019-08" db="EMBL/GenBank/DDBJ databases">
        <authorList>
            <person name="Peeters C."/>
        </authorList>
    </citation>
    <scope>NUCLEOTIDE SEQUENCE [LARGE SCALE GENOMIC DNA]</scope>
    <source>
        <strain evidence="1 2">LMG 31013</strain>
    </source>
</reference>
<evidence type="ECO:0000313" key="2">
    <source>
        <dbReference type="Proteomes" id="UP000334380"/>
    </source>
</evidence>
<keyword evidence="2" id="KW-1185">Reference proteome</keyword>